<keyword evidence="7 13" id="KW-0862">Zinc</keyword>
<evidence type="ECO:0000313" key="16">
    <source>
        <dbReference type="EMBL" id="PWN57340.1"/>
    </source>
</evidence>
<comment type="caution">
    <text evidence="16">The sequence shown here is derived from an EMBL/GenBank/DDBJ whole genome shotgun (WGS) entry which is preliminary data.</text>
</comment>
<evidence type="ECO:0000256" key="12">
    <source>
        <dbReference type="ARBA" id="ARBA00049515"/>
    </source>
</evidence>
<evidence type="ECO:0000256" key="1">
    <source>
        <dbReference type="ARBA" id="ARBA00008226"/>
    </source>
</evidence>
<evidence type="ECO:0000256" key="8">
    <source>
        <dbReference type="ARBA" id="ARBA00022840"/>
    </source>
</evidence>
<keyword evidence="2 13" id="KW-0963">Cytoplasm</keyword>
<dbReference type="PANTHER" id="PTHR11451:SF44">
    <property type="entry name" value="THREONINE--TRNA LIGASE, CHLOROPLASTIC_MITOCHONDRIAL 2"/>
    <property type="match status" value="1"/>
</dbReference>
<keyword evidence="9 13" id="KW-0694">RNA-binding</keyword>
<evidence type="ECO:0000256" key="2">
    <source>
        <dbReference type="ARBA" id="ARBA00022490"/>
    </source>
</evidence>
<keyword evidence="17" id="KW-1185">Reference proteome</keyword>
<dbReference type="FunFam" id="3.30.54.20:FF:000002">
    <property type="entry name" value="Threonine--tRNA ligase"/>
    <property type="match status" value="1"/>
</dbReference>
<dbReference type="Gene3D" id="3.30.930.10">
    <property type="entry name" value="Bira Bifunctional Protein, Domain 2"/>
    <property type="match status" value="1"/>
</dbReference>
<dbReference type="Pfam" id="PF00587">
    <property type="entry name" value="tRNA-synt_2b"/>
    <property type="match status" value="1"/>
</dbReference>
<dbReference type="EC" id="6.1.1.3" evidence="13"/>
<dbReference type="SUPFAM" id="SSF55186">
    <property type="entry name" value="ThrRS/AlaRS common domain"/>
    <property type="match status" value="1"/>
</dbReference>
<dbReference type="InterPro" id="IPR006195">
    <property type="entry name" value="aa-tRNA-synth_II"/>
</dbReference>
<dbReference type="CDD" id="cd01667">
    <property type="entry name" value="TGS_ThrRS"/>
    <property type="match status" value="1"/>
</dbReference>
<evidence type="ECO:0000313" key="17">
    <source>
        <dbReference type="Proteomes" id="UP000251800"/>
    </source>
</evidence>
<dbReference type="InterPro" id="IPR012947">
    <property type="entry name" value="tRNA_SAD"/>
</dbReference>
<dbReference type="CDD" id="cd00771">
    <property type="entry name" value="ThrRS_core"/>
    <property type="match status" value="1"/>
</dbReference>
<dbReference type="InterPro" id="IPR036621">
    <property type="entry name" value="Anticodon-bd_dom_sf"/>
</dbReference>
<evidence type="ECO:0000259" key="14">
    <source>
        <dbReference type="PROSITE" id="PS50862"/>
    </source>
</evidence>
<feature type="binding site" evidence="13">
    <location>
        <position position="517"/>
    </location>
    <ligand>
        <name>Zn(2+)</name>
        <dbReference type="ChEBI" id="CHEBI:29105"/>
        <note>catalytic</note>
    </ligand>
</feature>
<dbReference type="RefSeq" id="WP_109718845.1">
    <property type="nucleotide sequence ID" value="NZ_QEQK01000002.1"/>
</dbReference>
<keyword evidence="3 13" id="KW-0820">tRNA-binding</keyword>
<dbReference type="SUPFAM" id="SSF52954">
    <property type="entry name" value="Class II aaRS ABD-related"/>
    <property type="match status" value="1"/>
</dbReference>
<comment type="subunit">
    <text evidence="13">Homodimer.</text>
</comment>
<dbReference type="InterPro" id="IPR045864">
    <property type="entry name" value="aa-tRNA-synth_II/BPL/LPL"/>
</dbReference>
<evidence type="ECO:0000256" key="3">
    <source>
        <dbReference type="ARBA" id="ARBA00022555"/>
    </source>
</evidence>
<dbReference type="Pfam" id="PF02824">
    <property type="entry name" value="TGS"/>
    <property type="match status" value="1"/>
</dbReference>
<dbReference type="InterPro" id="IPR004095">
    <property type="entry name" value="TGS"/>
</dbReference>
<dbReference type="Gene3D" id="3.30.980.10">
    <property type="entry name" value="Threonyl-trna Synthetase, Chain A, domain 2"/>
    <property type="match status" value="1"/>
</dbReference>
<dbReference type="InterPro" id="IPR002314">
    <property type="entry name" value="aa-tRNA-synt_IIb"/>
</dbReference>
<dbReference type="AlphaFoldDB" id="A0A363UPD6"/>
<dbReference type="InterPro" id="IPR004154">
    <property type="entry name" value="Anticodon-bd"/>
</dbReference>
<keyword evidence="5 13" id="KW-0479">Metal-binding</keyword>
<dbReference type="PANTHER" id="PTHR11451">
    <property type="entry name" value="THREONINE-TRNA LIGASE"/>
    <property type="match status" value="1"/>
</dbReference>
<dbReference type="InterPro" id="IPR033728">
    <property type="entry name" value="ThrRS_core"/>
</dbReference>
<keyword evidence="10 13" id="KW-0648">Protein biosynthesis</keyword>
<comment type="catalytic activity">
    <reaction evidence="12 13">
        <text>tRNA(Thr) + L-threonine + ATP = L-threonyl-tRNA(Thr) + AMP + diphosphate + H(+)</text>
        <dbReference type="Rhea" id="RHEA:24624"/>
        <dbReference type="Rhea" id="RHEA-COMP:9670"/>
        <dbReference type="Rhea" id="RHEA-COMP:9704"/>
        <dbReference type="ChEBI" id="CHEBI:15378"/>
        <dbReference type="ChEBI" id="CHEBI:30616"/>
        <dbReference type="ChEBI" id="CHEBI:33019"/>
        <dbReference type="ChEBI" id="CHEBI:57926"/>
        <dbReference type="ChEBI" id="CHEBI:78442"/>
        <dbReference type="ChEBI" id="CHEBI:78534"/>
        <dbReference type="ChEBI" id="CHEBI:456215"/>
        <dbReference type="EC" id="6.1.1.3"/>
    </reaction>
</comment>
<dbReference type="GO" id="GO:0004829">
    <property type="term" value="F:threonine-tRNA ligase activity"/>
    <property type="evidence" value="ECO:0007669"/>
    <property type="project" value="UniProtKB-UniRule"/>
</dbReference>
<comment type="subcellular location">
    <subcellularLocation>
        <location evidence="13">Cytoplasm</location>
    </subcellularLocation>
</comment>
<evidence type="ECO:0000259" key="15">
    <source>
        <dbReference type="PROSITE" id="PS51880"/>
    </source>
</evidence>
<dbReference type="Pfam" id="PF07973">
    <property type="entry name" value="tRNA_SAD"/>
    <property type="match status" value="1"/>
</dbReference>
<evidence type="ECO:0000256" key="7">
    <source>
        <dbReference type="ARBA" id="ARBA00022833"/>
    </source>
</evidence>
<dbReference type="FunFam" id="3.30.980.10:FF:000005">
    <property type="entry name" value="Threonyl-tRNA synthetase, mitochondrial"/>
    <property type="match status" value="1"/>
</dbReference>
<dbReference type="GO" id="GO:0000049">
    <property type="term" value="F:tRNA binding"/>
    <property type="evidence" value="ECO:0007669"/>
    <property type="project" value="UniProtKB-KW"/>
</dbReference>
<comment type="caution">
    <text evidence="13">Lacks conserved residue(s) required for the propagation of feature annotation.</text>
</comment>
<accession>A0A363UPD6</accession>
<evidence type="ECO:0000256" key="13">
    <source>
        <dbReference type="HAMAP-Rule" id="MF_00184"/>
    </source>
</evidence>
<comment type="cofactor">
    <cofactor evidence="13">
        <name>Zn(2+)</name>
        <dbReference type="ChEBI" id="CHEBI:29105"/>
    </cofactor>
    <text evidence="13">Binds 1 zinc ion per subunit.</text>
</comment>
<comment type="similarity">
    <text evidence="1 13">Belongs to the class-II aminoacyl-tRNA synthetase family.</text>
</comment>
<dbReference type="GO" id="GO:0046872">
    <property type="term" value="F:metal ion binding"/>
    <property type="evidence" value="ECO:0007669"/>
    <property type="project" value="UniProtKB-KW"/>
</dbReference>
<dbReference type="InterPro" id="IPR047246">
    <property type="entry name" value="ThrRS_anticodon"/>
</dbReference>
<reference evidence="16 17" key="1">
    <citation type="submission" date="2018-05" db="EMBL/GenBank/DDBJ databases">
        <title>Abyssibacter profundi OUC007T gen. nov., sp. nov, a marine bacterium isolated from seawater of the Mariana Trench.</title>
        <authorList>
            <person name="Zhou S."/>
        </authorList>
    </citation>
    <scope>NUCLEOTIDE SEQUENCE [LARGE SCALE GENOMIC DNA]</scope>
    <source>
        <strain evidence="16 17">OUC007</strain>
    </source>
</reference>
<dbReference type="Gene3D" id="3.30.54.20">
    <property type="match status" value="1"/>
</dbReference>
<protein>
    <recommendedName>
        <fullName evidence="13">Threonine--tRNA ligase</fullName>
        <ecNumber evidence="13">6.1.1.3</ecNumber>
    </recommendedName>
    <alternativeName>
        <fullName evidence="13">Threonyl-tRNA synthetase</fullName>
        <shortName evidence="13">ThrRS</shortName>
    </alternativeName>
</protein>
<keyword evidence="8 13" id="KW-0067">ATP-binding</keyword>
<keyword evidence="4 13" id="KW-0436">Ligase</keyword>
<organism evidence="16 17">
    <name type="scientific">Abyssibacter profundi</name>
    <dbReference type="NCBI Taxonomy" id="2182787"/>
    <lineage>
        <taxon>Bacteria</taxon>
        <taxon>Pseudomonadati</taxon>
        <taxon>Pseudomonadota</taxon>
        <taxon>Gammaproteobacteria</taxon>
        <taxon>Chromatiales</taxon>
        <taxon>Oceanococcaceae</taxon>
        <taxon>Abyssibacter</taxon>
    </lineage>
</organism>
<dbReference type="PROSITE" id="PS51880">
    <property type="entry name" value="TGS"/>
    <property type="match status" value="1"/>
</dbReference>
<keyword evidence="6 13" id="KW-0547">Nucleotide-binding</keyword>
<dbReference type="PRINTS" id="PR01047">
    <property type="entry name" value="TRNASYNTHTHR"/>
</dbReference>
<dbReference type="Proteomes" id="UP000251800">
    <property type="component" value="Unassembled WGS sequence"/>
</dbReference>
<dbReference type="FunFam" id="3.40.50.800:FF:000001">
    <property type="entry name" value="Threonine--tRNA ligase"/>
    <property type="match status" value="1"/>
</dbReference>
<dbReference type="InterPro" id="IPR002320">
    <property type="entry name" value="Thr-tRNA-ligase_IIa"/>
</dbReference>
<evidence type="ECO:0000256" key="4">
    <source>
        <dbReference type="ARBA" id="ARBA00022598"/>
    </source>
</evidence>
<dbReference type="Gene3D" id="3.40.50.800">
    <property type="entry name" value="Anticodon-binding domain"/>
    <property type="match status" value="1"/>
</dbReference>
<dbReference type="GO" id="GO:0005524">
    <property type="term" value="F:ATP binding"/>
    <property type="evidence" value="ECO:0007669"/>
    <property type="project" value="UniProtKB-UniRule"/>
</dbReference>
<proteinExistence type="inferred from homology"/>
<dbReference type="Pfam" id="PF03129">
    <property type="entry name" value="HGTP_anticodon"/>
    <property type="match status" value="1"/>
</dbReference>
<evidence type="ECO:0000256" key="5">
    <source>
        <dbReference type="ARBA" id="ARBA00022723"/>
    </source>
</evidence>
<feature type="binding site" evidence="13">
    <location>
        <position position="340"/>
    </location>
    <ligand>
        <name>Zn(2+)</name>
        <dbReference type="ChEBI" id="CHEBI:29105"/>
        <note>catalytic</note>
    </ligand>
</feature>
<feature type="binding site" evidence="13">
    <location>
        <position position="391"/>
    </location>
    <ligand>
        <name>Zn(2+)</name>
        <dbReference type="ChEBI" id="CHEBI:29105"/>
        <note>catalytic</note>
    </ligand>
</feature>
<sequence>MSISIRLPDGSERPFDAPPTGTDVALSIGAGLAKAALAIKVNGELRDLTRVIEQDADVEIITGKSPEALELLRHDAAHVMAEAVQELYPDTQVTIGPAIENGFYYDFARDEPFKPEDLEKIEAKMREIVKRDEPIAREVWDRNEAIEWFKAQGEAYKAEIIADLPEGETITVYRQGQFVDLCRGPHLPSTGKLGKAFKLMKLAGAYWRGDSNNAMLQRIYGTAWTNDKELKAYLTQLEEAEKRDHRRLGKQLDLFHIQDEAVGQVFWHPKGYTLFRQLEAYVREKIDARNYVEVKTPLLMDRKLWEASGHWDKYRENMFIAEVDEGSNETRMLAVKPMNCPGHVQLYANTLHSYRDLPLRMAEFGACHRYEPSGALHGLMRVRGFIMDDAHIFCTPEQLPTEAAEAGKLIFEMYRELGFDEVEVKLATRPEQRIGSDAIWDRAESELKQACEMMGVDYVVAEGDGAFYGPKLEFTLYDAIGRGWQCGTVQVDFNLPERFGIEYVAEDGSRQRPAMLHRAILGSLERFIGILIEQYAGALPLWLAPVQVAVTTIVSDADDYAREVVAALKQAGIRAELDIRNEKINRKIREHSNNKVPAIFVLGRNEAEEAQVTIRRLGQKQQKTLALAEAIEWLQAEIRERRRPQSDAA</sequence>
<dbReference type="SUPFAM" id="SSF81271">
    <property type="entry name" value="TGS-like"/>
    <property type="match status" value="1"/>
</dbReference>
<dbReference type="Gene3D" id="3.10.20.30">
    <property type="match status" value="1"/>
</dbReference>
<dbReference type="GO" id="GO:0005737">
    <property type="term" value="C:cytoplasm"/>
    <property type="evidence" value="ECO:0007669"/>
    <property type="project" value="UniProtKB-SubCell"/>
</dbReference>
<feature type="domain" description="TGS" evidence="15">
    <location>
        <begin position="1"/>
        <end position="62"/>
    </location>
</feature>
<dbReference type="GO" id="GO:0006435">
    <property type="term" value="P:threonyl-tRNA aminoacylation"/>
    <property type="evidence" value="ECO:0007669"/>
    <property type="project" value="UniProtKB-UniRule"/>
</dbReference>
<dbReference type="NCBIfam" id="TIGR00418">
    <property type="entry name" value="thrS"/>
    <property type="match status" value="1"/>
</dbReference>
<evidence type="ECO:0000256" key="11">
    <source>
        <dbReference type="ARBA" id="ARBA00023146"/>
    </source>
</evidence>
<dbReference type="EMBL" id="QEQK01000002">
    <property type="protein sequence ID" value="PWN57340.1"/>
    <property type="molecule type" value="Genomic_DNA"/>
</dbReference>
<dbReference type="PROSITE" id="PS50862">
    <property type="entry name" value="AA_TRNA_LIGASE_II"/>
    <property type="match status" value="1"/>
</dbReference>
<gene>
    <name evidence="13" type="primary">thrS</name>
    <name evidence="16" type="ORF">DEH80_02235</name>
</gene>
<dbReference type="HAMAP" id="MF_00184">
    <property type="entry name" value="Thr_tRNA_synth"/>
    <property type="match status" value="1"/>
</dbReference>
<evidence type="ECO:0000256" key="9">
    <source>
        <dbReference type="ARBA" id="ARBA00022884"/>
    </source>
</evidence>
<dbReference type="FunFam" id="3.10.20.30:FF:000005">
    <property type="entry name" value="Threonine--tRNA ligase"/>
    <property type="match status" value="1"/>
</dbReference>
<dbReference type="SUPFAM" id="SSF55681">
    <property type="entry name" value="Class II aaRS and biotin synthetases"/>
    <property type="match status" value="1"/>
</dbReference>
<dbReference type="FunFam" id="3.30.930.10:FF:000002">
    <property type="entry name" value="Threonine--tRNA ligase"/>
    <property type="match status" value="1"/>
</dbReference>
<dbReference type="InterPro" id="IPR018163">
    <property type="entry name" value="Thr/Ala-tRNA-synth_IIc_edit"/>
</dbReference>
<feature type="domain" description="Aminoacyl-transfer RNA synthetases class-II family profile" evidence="14">
    <location>
        <begin position="244"/>
        <end position="540"/>
    </location>
</feature>
<name>A0A363UPD6_9GAMM</name>
<dbReference type="SMART" id="SM00863">
    <property type="entry name" value="tRNA_SAD"/>
    <property type="match status" value="1"/>
</dbReference>
<dbReference type="OrthoDB" id="9802304at2"/>
<evidence type="ECO:0000256" key="10">
    <source>
        <dbReference type="ARBA" id="ARBA00022917"/>
    </source>
</evidence>
<keyword evidence="11 13" id="KW-0030">Aminoacyl-tRNA synthetase</keyword>
<dbReference type="InterPro" id="IPR012675">
    <property type="entry name" value="Beta-grasp_dom_sf"/>
</dbReference>
<dbReference type="CDD" id="cd00860">
    <property type="entry name" value="ThrRS_anticodon"/>
    <property type="match status" value="1"/>
</dbReference>
<evidence type="ECO:0000256" key="6">
    <source>
        <dbReference type="ARBA" id="ARBA00022741"/>
    </source>
</evidence>
<dbReference type="InterPro" id="IPR012676">
    <property type="entry name" value="TGS-like"/>
</dbReference>